<gene>
    <name evidence="2" type="ORF">TCM_041893</name>
</gene>
<dbReference type="Proteomes" id="UP000026915">
    <property type="component" value="Chromosome 9"/>
</dbReference>
<dbReference type="HOGENOM" id="CLU_2473517_0_0_1"/>
<evidence type="ECO:0000313" key="2">
    <source>
        <dbReference type="EMBL" id="EOY34120.1"/>
    </source>
</evidence>
<dbReference type="Gramene" id="EOY34120">
    <property type="protein sequence ID" value="EOY34120"/>
    <property type="gene ID" value="TCM_041893"/>
</dbReference>
<name>A0A061GW90_THECC</name>
<dbReference type="AlphaFoldDB" id="A0A061GW90"/>
<dbReference type="InParanoid" id="A0A061GW90"/>
<organism evidence="2 3">
    <name type="scientific">Theobroma cacao</name>
    <name type="common">Cacao</name>
    <name type="synonym">Cocoa</name>
    <dbReference type="NCBI Taxonomy" id="3641"/>
    <lineage>
        <taxon>Eukaryota</taxon>
        <taxon>Viridiplantae</taxon>
        <taxon>Streptophyta</taxon>
        <taxon>Embryophyta</taxon>
        <taxon>Tracheophyta</taxon>
        <taxon>Spermatophyta</taxon>
        <taxon>Magnoliopsida</taxon>
        <taxon>eudicotyledons</taxon>
        <taxon>Gunneridae</taxon>
        <taxon>Pentapetalae</taxon>
        <taxon>rosids</taxon>
        <taxon>malvids</taxon>
        <taxon>Malvales</taxon>
        <taxon>Malvaceae</taxon>
        <taxon>Byttnerioideae</taxon>
        <taxon>Theobroma</taxon>
    </lineage>
</organism>
<feature type="transmembrane region" description="Helical" evidence="1">
    <location>
        <begin position="27"/>
        <end position="51"/>
    </location>
</feature>
<keyword evidence="1" id="KW-1133">Transmembrane helix</keyword>
<sequence>MPDTWHFICGTHDLLEVFLSFCVFERALWSFPLAFSLRMIFFFLFSFLLFLCFALDGLFLVVCLIDIGIGMAFWSFSTVMLLDFVLAL</sequence>
<keyword evidence="3" id="KW-1185">Reference proteome</keyword>
<keyword evidence="1" id="KW-0472">Membrane</keyword>
<proteinExistence type="predicted"/>
<evidence type="ECO:0000256" key="1">
    <source>
        <dbReference type="SAM" id="Phobius"/>
    </source>
</evidence>
<keyword evidence="1" id="KW-0812">Transmembrane</keyword>
<feature type="transmembrane region" description="Helical" evidence="1">
    <location>
        <begin position="58"/>
        <end position="82"/>
    </location>
</feature>
<dbReference type="EMBL" id="CM001887">
    <property type="protein sequence ID" value="EOY34120.1"/>
    <property type="molecule type" value="Genomic_DNA"/>
</dbReference>
<evidence type="ECO:0000313" key="3">
    <source>
        <dbReference type="Proteomes" id="UP000026915"/>
    </source>
</evidence>
<reference evidence="2 3" key="1">
    <citation type="journal article" date="2013" name="Genome Biol.">
        <title>The genome sequence of the most widely cultivated cacao type and its use to identify candidate genes regulating pod color.</title>
        <authorList>
            <person name="Motamayor J.C."/>
            <person name="Mockaitis K."/>
            <person name="Schmutz J."/>
            <person name="Haiminen N."/>
            <person name="Iii D.L."/>
            <person name="Cornejo O."/>
            <person name="Findley S.D."/>
            <person name="Zheng P."/>
            <person name="Utro F."/>
            <person name="Royaert S."/>
            <person name="Saski C."/>
            <person name="Jenkins J."/>
            <person name="Podicheti R."/>
            <person name="Zhao M."/>
            <person name="Scheffler B.E."/>
            <person name="Stack J.C."/>
            <person name="Feltus F.A."/>
            <person name="Mustiga G.M."/>
            <person name="Amores F."/>
            <person name="Phillips W."/>
            <person name="Marelli J.P."/>
            <person name="May G.D."/>
            <person name="Shapiro H."/>
            <person name="Ma J."/>
            <person name="Bustamante C.D."/>
            <person name="Schnell R.J."/>
            <person name="Main D."/>
            <person name="Gilbert D."/>
            <person name="Parida L."/>
            <person name="Kuhn D.N."/>
        </authorList>
    </citation>
    <scope>NUCLEOTIDE SEQUENCE [LARGE SCALE GENOMIC DNA]</scope>
    <source>
        <strain evidence="3">cv. Matina 1-6</strain>
    </source>
</reference>
<protein>
    <submittedName>
        <fullName evidence="2">Uncharacterized protein</fullName>
    </submittedName>
</protein>
<accession>A0A061GW90</accession>